<evidence type="ECO:0000256" key="1">
    <source>
        <dbReference type="ARBA" id="ARBA00007025"/>
    </source>
</evidence>
<dbReference type="InterPro" id="IPR027417">
    <property type="entry name" value="P-loop_NTPase"/>
</dbReference>
<feature type="domain" description="Helicase C-terminal" evidence="13">
    <location>
        <begin position="925"/>
        <end position="1086"/>
    </location>
</feature>
<feature type="compositionally biased region" description="Basic and acidic residues" evidence="10">
    <location>
        <begin position="214"/>
        <end position="227"/>
    </location>
</feature>
<dbReference type="InterPro" id="IPR001841">
    <property type="entry name" value="Znf_RING"/>
</dbReference>
<keyword evidence="4 9" id="KW-0863">Zinc-finger</keyword>
<feature type="compositionally biased region" description="Polar residues" evidence="10">
    <location>
        <begin position="130"/>
        <end position="140"/>
    </location>
</feature>
<protein>
    <submittedName>
        <fullName evidence="14">DNA repair RAD5</fullName>
    </submittedName>
</protein>
<dbReference type="GO" id="GO:0004386">
    <property type="term" value="F:helicase activity"/>
    <property type="evidence" value="ECO:0007669"/>
    <property type="project" value="UniProtKB-KW"/>
</dbReference>
<evidence type="ECO:0000256" key="5">
    <source>
        <dbReference type="ARBA" id="ARBA00022801"/>
    </source>
</evidence>
<dbReference type="GO" id="GO:0006281">
    <property type="term" value="P:DNA repair"/>
    <property type="evidence" value="ECO:0007669"/>
    <property type="project" value="TreeGrafter"/>
</dbReference>
<dbReference type="GO" id="GO:0005634">
    <property type="term" value="C:nucleus"/>
    <property type="evidence" value="ECO:0007669"/>
    <property type="project" value="TreeGrafter"/>
</dbReference>
<dbReference type="InterPro" id="IPR017907">
    <property type="entry name" value="Znf_RING_CS"/>
</dbReference>
<evidence type="ECO:0000256" key="6">
    <source>
        <dbReference type="ARBA" id="ARBA00022806"/>
    </source>
</evidence>
<evidence type="ECO:0000256" key="10">
    <source>
        <dbReference type="SAM" id="MobiDB-lite"/>
    </source>
</evidence>
<feature type="domain" description="RING-type" evidence="11">
    <location>
        <begin position="797"/>
        <end position="850"/>
    </location>
</feature>
<name>A0A8H4LJW6_9HYPO</name>
<dbReference type="PROSITE" id="PS00518">
    <property type="entry name" value="ZF_RING_1"/>
    <property type="match status" value="1"/>
</dbReference>
<feature type="region of interest" description="Disordered" evidence="10">
    <location>
        <begin position="1"/>
        <end position="278"/>
    </location>
</feature>
<dbReference type="GO" id="GO:0008270">
    <property type="term" value="F:zinc ion binding"/>
    <property type="evidence" value="ECO:0007669"/>
    <property type="project" value="UniProtKB-KW"/>
</dbReference>
<feature type="region of interest" description="Disordered" evidence="10">
    <location>
        <begin position="649"/>
        <end position="690"/>
    </location>
</feature>
<evidence type="ECO:0000256" key="4">
    <source>
        <dbReference type="ARBA" id="ARBA00022771"/>
    </source>
</evidence>
<accession>A0A8H4LJW6</accession>
<feature type="compositionally biased region" description="Polar residues" evidence="10">
    <location>
        <begin position="260"/>
        <end position="273"/>
    </location>
</feature>
<dbReference type="SUPFAM" id="SSF57850">
    <property type="entry name" value="RING/U-box"/>
    <property type="match status" value="1"/>
</dbReference>
<comment type="similarity">
    <text evidence="1">Belongs to the SNF2/RAD54 helicase family.</text>
</comment>
<dbReference type="InterPro" id="IPR038718">
    <property type="entry name" value="SNF2-like_sf"/>
</dbReference>
<feature type="compositionally biased region" description="Basic and acidic residues" evidence="10">
    <location>
        <begin position="677"/>
        <end position="689"/>
    </location>
</feature>
<dbReference type="PROSITE" id="PS50089">
    <property type="entry name" value="ZF_RING_2"/>
    <property type="match status" value="1"/>
</dbReference>
<dbReference type="SMART" id="SM00487">
    <property type="entry name" value="DEXDc"/>
    <property type="match status" value="1"/>
</dbReference>
<dbReference type="InterPro" id="IPR001650">
    <property type="entry name" value="Helicase_C-like"/>
</dbReference>
<evidence type="ECO:0000256" key="9">
    <source>
        <dbReference type="PROSITE-ProRule" id="PRU00175"/>
    </source>
</evidence>
<evidence type="ECO:0000259" key="12">
    <source>
        <dbReference type="PROSITE" id="PS51192"/>
    </source>
</evidence>
<feature type="domain" description="Helicase ATP-binding" evidence="12">
    <location>
        <begin position="377"/>
        <end position="573"/>
    </location>
</feature>
<dbReference type="InterPro" id="IPR013083">
    <property type="entry name" value="Znf_RING/FYVE/PHD"/>
</dbReference>
<organism evidence="14 15">
    <name type="scientific">Fusarium albosuccineum</name>
    <dbReference type="NCBI Taxonomy" id="1237068"/>
    <lineage>
        <taxon>Eukaryota</taxon>
        <taxon>Fungi</taxon>
        <taxon>Dikarya</taxon>
        <taxon>Ascomycota</taxon>
        <taxon>Pezizomycotina</taxon>
        <taxon>Sordariomycetes</taxon>
        <taxon>Hypocreomycetidae</taxon>
        <taxon>Hypocreales</taxon>
        <taxon>Nectriaceae</taxon>
        <taxon>Fusarium</taxon>
        <taxon>Fusarium decemcellulare species complex</taxon>
    </lineage>
</organism>
<evidence type="ECO:0000256" key="8">
    <source>
        <dbReference type="ARBA" id="ARBA00022840"/>
    </source>
</evidence>
<sequence length="1112" mass="124161">MGTTPPPTDGLCHSDTANDHRKSSPFVKEESPASNNLDSSLSCHVVMGGSEPLVQDVKTDADMDKPQTNQTEACSALPQPEASGSGGNPIHVLEDTPEKEEVETHGQVKQESPGADNESTEAMTKADDTVNAQDHGSDINTGGLKTECQDEKEENTQIPGFRQEAIQMSPWLVEDLHDSEEDGEDNSDSDFDPETESGAERKLKSKIKGKQRKPREPPAKTAREYWQRRAKKDAEEDDEKEDKKRKHEDQEGSPRKSHKTSSQSSPGKSATDSNKSRGDIFHSLQDVNASVSDGSIPSMGMIQASTYKDQFRQIKEGIPEGCDTRRTGTQLKDLTAAPGSFGFRKVKADNGKWLLKGMQTGLMDFQIVAAAWMVEREARGLHPAGGLLADDMGTGKTITSLACIVGHPPEKEDIKEFSKATLVVLPNNSQVIAQWQTQIDQHCSEKHANRAHLFSKNNKWKPVRLGRQWVMITTYGELISQFPKKKVIQQLKGIWAGDKNGFEQALQKACGPLFKVNWYRIILDEAHAIKNRESSTTLACWQLSAKYRWVLSGTPISNSLDEFYPYLRFIGCQFAENLRKFRSQYSKGNKAADNFKLLVSMIMFRRTQNDKFLGRKIVELPDSHYQDVWVPISNWERAFTKELDASLERELPSEGSGGDKEQVDGDDESPDSDGESSDDKHNKAKEKPKSKFVAQNIRCMRLRQAASHPFNLEPFLQESERANEVKQVIEQFQEGIPEPAMTDEQQAQEAQDAEAMSRYSSGLKQLEKHQDLLGDINDMSKLLTLVSNEHATNGITCGICGQKSPPAMPVRGSNCDHIFCERCLRLRTRTASDLRASGHLSAMPKCPIPRCSAELDVGDDVKTPACIRAAASTAADFREPGQDSVGTRWHGDSDENPCFFLATCGRNDMDFGPARIPLSAKLKATMAVILTWLEEAPDDKIIVFVEFTRTAKVLGCMLERMGIDFLYYNRMATKKKKEAASSEFKENPKQKIFISSMKCGGQGLDMQEANRAIIVDLWWNVTTENQAFKRVQRIGQKKEMHLVRILVRGSIDDRMSMLQDAKAAIINRALQDSDAEPFFPTGMQLRMLFSTRDMEELVEDMAEEVGETKAEA</sequence>
<dbReference type="GO" id="GO:0008094">
    <property type="term" value="F:ATP-dependent activity, acting on DNA"/>
    <property type="evidence" value="ECO:0007669"/>
    <property type="project" value="TreeGrafter"/>
</dbReference>
<dbReference type="OrthoDB" id="448448at2759"/>
<keyword evidence="8" id="KW-0067">ATP-binding</keyword>
<dbReference type="SUPFAM" id="SSF52540">
    <property type="entry name" value="P-loop containing nucleoside triphosphate hydrolases"/>
    <property type="match status" value="2"/>
</dbReference>
<keyword evidence="5" id="KW-0378">Hydrolase</keyword>
<evidence type="ECO:0000259" key="13">
    <source>
        <dbReference type="PROSITE" id="PS51194"/>
    </source>
</evidence>
<feature type="compositionally biased region" description="Acidic residues" evidence="10">
    <location>
        <begin position="177"/>
        <end position="197"/>
    </location>
</feature>
<keyword evidence="15" id="KW-1185">Reference proteome</keyword>
<dbReference type="PROSITE" id="PS51192">
    <property type="entry name" value="HELICASE_ATP_BIND_1"/>
    <property type="match status" value="1"/>
</dbReference>
<keyword evidence="6" id="KW-0347">Helicase</keyword>
<evidence type="ECO:0000256" key="2">
    <source>
        <dbReference type="ARBA" id="ARBA00022723"/>
    </source>
</evidence>
<dbReference type="AlphaFoldDB" id="A0A8H4LJW6"/>
<evidence type="ECO:0000313" key="14">
    <source>
        <dbReference type="EMBL" id="KAF4470121.1"/>
    </source>
</evidence>
<keyword evidence="2" id="KW-0479">Metal-binding</keyword>
<gene>
    <name evidence="14" type="ORF">FALBO_2958</name>
</gene>
<dbReference type="Gene3D" id="3.40.50.300">
    <property type="entry name" value="P-loop containing nucleotide triphosphate hydrolases"/>
    <property type="match status" value="1"/>
</dbReference>
<dbReference type="PANTHER" id="PTHR45626">
    <property type="entry name" value="TRANSCRIPTION TERMINATION FACTOR 2-RELATED"/>
    <property type="match status" value="1"/>
</dbReference>
<dbReference type="PROSITE" id="PS51194">
    <property type="entry name" value="HELICASE_CTER"/>
    <property type="match status" value="1"/>
</dbReference>
<dbReference type="InterPro" id="IPR050628">
    <property type="entry name" value="SNF2_RAD54_helicase_TF"/>
</dbReference>
<dbReference type="Pfam" id="PF00176">
    <property type="entry name" value="SNF2-rel_dom"/>
    <property type="match status" value="1"/>
</dbReference>
<feature type="compositionally biased region" description="Basic and acidic residues" evidence="10">
    <location>
        <begin position="16"/>
        <end position="31"/>
    </location>
</feature>
<dbReference type="EMBL" id="JAADYS010000390">
    <property type="protein sequence ID" value="KAF4470121.1"/>
    <property type="molecule type" value="Genomic_DNA"/>
</dbReference>
<comment type="caution">
    <text evidence="14">The sequence shown here is derived from an EMBL/GenBank/DDBJ whole genome shotgun (WGS) entry which is preliminary data.</text>
</comment>
<dbReference type="PANTHER" id="PTHR45626:SF17">
    <property type="entry name" value="HELICASE-LIKE TRANSCRIPTION FACTOR"/>
    <property type="match status" value="1"/>
</dbReference>
<evidence type="ECO:0000256" key="7">
    <source>
        <dbReference type="ARBA" id="ARBA00022833"/>
    </source>
</evidence>
<dbReference type="InterPro" id="IPR000330">
    <property type="entry name" value="SNF2_N"/>
</dbReference>
<dbReference type="Gene3D" id="3.40.50.10810">
    <property type="entry name" value="Tandem AAA-ATPase domain"/>
    <property type="match status" value="1"/>
</dbReference>
<keyword evidence="3" id="KW-0547">Nucleotide-binding</keyword>
<dbReference type="GO" id="GO:0005524">
    <property type="term" value="F:ATP binding"/>
    <property type="evidence" value="ECO:0007669"/>
    <property type="project" value="UniProtKB-KW"/>
</dbReference>
<dbReference type="InterPro" id="IPR049730">
    <property type="entry name" value="SNF2/RAD54-like_C"/>
</dbReference>
<dbReference type="CDD" id="cd18008">
    <property type="entry name" value="DEXDc_SHPRH-like"/>
    <property type="match status" value="1"/>
</dbReference>
<evidence type="ECO:0000256" key="3">
    <source>
        <dbReference type="ARBA" id="ARBA00022741"/>
    </source>
</evidence>
<feature type="compositionally biased region" description="Basic and acidic residues" evidence="10">
    <location>
        <begin position="649"/>
        <end position="663"/>
    </location>
</feature>
<dbReference type="SMART" id="SM00490">
    <property type="entry name" value="HELICc"/>
    <property type="match status" value="1"/>
</dbReference>
<evidence type="ECO:0000313" key="15">
    <source>
        <dbReference type="Proteomes" id="UP000554235"/>
    </source>
</evidence>
<feature type="compositionally biased region" description="Basic residues" evidence="10">
    <location>
        <begin position="203"/>
        <end position="213"/>
    </location>
</feature>
<feature type="compositionally biased region" description="Polar residues" evidence="10">
    <location>
        <begin position="32"/>
        <end position="42"/>
    </location>
</feature>
<proteinExistence type="inferred from homology"/>
<dbReference type="CDD" id="cd18793">
    <property type="entry name" value="SF2_C_SNF"/>
    <property type="match status" value="1"/>
</dbReference>
<dbReference type="Pfam" id="PF00271">
    <property type="entry name" value="Helicase_C"/>
    <property type="match status" value="1"/>
</dbReference>
<dbReference type="GO" id="GO:0016787">
    <property type="term" value="F:hydrolase activity"/>
    <property type="evidence" value="ECO:0007669"/>
    <property type="project" value="UniProtKB-KW"/>
</dbReference>
<reference evidence="14 15" key="1">
    <citation type="submission" date="2020-01" db="EMBL/GenBank/DDBJ databases">
        <title>Identification and distribution of gene clusters putatively required for synthesis of sphingolipid metabolism inhibitors in phylogenetically diverse species of the filamentous fungus Fusarium.</title>
        <authorList>
            <person name="Kim H.-S."/>
            <person name="Busman M."/>
            <person name="Brown D.W."/>
            <person name="Divon H."/>
            <person name="Uhlig S."/>
            <person name="Proctor R.H."/>
        </authorList>
    </citation>
    <scope>NUCLEOTIDE SEQUENCE [LARGE SCALE GENOMIC DNA]</scope>
    <source>
        <strain evidence="14 15">NRRL 20459</strain>
    </source>
</reference>
<dbReference type="InterPro" id="IPR014001">
    <property type="entry name" value="Helicase_ATP-bd"/>
</dbReference>
<evidence type="ECO:0000259" key="11">
    <source>
        <dbReference type="PROSITE" id="PS50089"/>
    </source>
</evidence>
<feature type="compositionally biased region" description="Acidic residues" evidence="10">
    <location>
        <begin position="664"/>
        <end position="676"/>
    </location>
</feature>
<dbReference type="Gene3D" id="3.30.40.10">
    <property type="entry name" value="Zinc/RING finger domain, C3HC4 (zinc finger)"/>
    <property type="match status" value="1"/>
</dbReference>
<keyword evidence="7" id="KW-0862">Zinc</keyword>
<dbReference type="Proteomes" id="UP000554235">
    <property type="component" value="Unassembled WGS sequence"/>
</dbReference>